<name>G2G5D9_9ACTN</name>
<proteinExistence type="predicted"/>
<comment type="caution">
    <text evidence="1">The sequence shown here is derived from an EMBL/GenBank/DDBJ whole genome shotgun (WGS) entry which is preliminary data.</text>
</comment>
<evidence type="ECO:0000313" key="1">
    <source>
        <dbReference type="EMBL" id="EGX61319.1"/>
    </source>
</evidence>
<gene>
    <name evidence="1" type="ORF">SZN_03462</name>
</gene>
<sequence>MTTCQMMDEPRLRQAVATGRAVPAEQGLVATGARHRGAYIHQARLRRFTDGRATSSDRSVLDGSASETRCRRVPALQRADGYGYITREEEDAHCSADGGNPARRPL</sequence>
<dbReference type="PATRIC" id="fig|700597.3.peg.670"/>
<dbReference type="RefSeq" id="WP_007491483.1">
    <property type="nucleotide sequence ID" value="NZ_AGBF01000005.1"/>
</dbReference>
<dbReference type="EMBL" id="AGBF01000005">
    <property type="protein sequence ID" value="EGX61319.1"/>
    <property type="molecule type" value="Genomic_DNA"/>
</dbReference>
<protein>
    <submittedName>
        <fullName evidence="1">Uncharacterized protein</fullName>
    </submittedName>
</protein>
<organism evidence="1 2">
    <name type="scientific">Streptomyces zinciresistens K42</name>
    <dbReference type="NCBI Taxonomy" id="700597"/>
    <lineage>
        <taxon>Bacteria</taxon>
        <taxon>Bacillati</taxon>
        <taxon>Actinomycetota</taxon>
        <taxon>Actinomycetes</taxon>
        <taxon>Kitasatosporales</taxon>
        <taxon>Streptomycetaceae</taxon>
        <taxon>Streptomyces</taxon>
    </lineage>
</organism>
<dbReference type="Proteomes" id="UP000004217">
    <property type="component" value="Unassembled WGS sequence"/>
</dbReference>
<evidence type="ECO:0000313" key="2">
    <source>
        <dbReference type="Proteomes" id="UP000004217"/>
    </source>
</evidence>
<accession>G2G5D9</accession>
<reference evidence="1 2" key="1">
    <citation type="submission" date="2011-08" db="EMBL/GenBank/DDBJ databases">
        <authorList>
            <person name="Lin Y."/>
            <person name="Hao X."/>
            <person name="Johnstone L."/>
            <person name="Miller S.J."/>
            <person name="Wei G."/>
            <person name="Rensing C."/>
        </authorList>
    </citation>
    <scope>NUCLEOTIDE SEQUENCE [LARGE SCALE GENOMIC DNA]</scope>
    <source>
        <strain evidence="1 2">K42</strain>
    </source>
</reference>
<keyword evidence="2" id="KW-1185">Reference proteome</keyword>
<dbReference type="AlphaFoldDB" id="G2G5D9"/>